<comment type="similarity">
    <text evidence="1">Belongs to the glycosyl hydrolase 25 family.</text>
</comment>
<dbReference type="InterPro" id="IPR002053">
    <property type="entry name" value="Glyco_hydro_25"/>
</dbReference>
<name>A0A1Z5H4H7_9LACO</name>
<feature type="domain" description="DUF5776" evidence="3">
    <location>
        <begin position="232"/>
        <end position="299"/>
    </location>
</feature>
<dbReference type="PANTHER" id="PTHR34135">
    <property type="entry name" value="LYSOZYME"/>
    <property type="match status" value="1"/>
</dbReference>
<evidence type="ECO:0000256" key="1">
    <source>
        <dbReference type="ARBA" id="ARBA00010646"/>
    </source>
</evidence>
<dbReference type="PANTHER" id="PTHR34135:SF1">
    <property type="entry name" value="GLYCOSYL HYDROLASE FAMILY 25"/>
    <property type="match status" value="1"/>
</dbReference>
<dbReference type="SUPFAM" id="SSF51445">
    <property type="entry name" value="(Trans)glycosidases"/>
    <property type="match status" value="1"/>
</dbReference>
<dbReference type="Proteomes" id="UP000223370">
    <property type="component" value="Unassembled WGS sequence"/>
</dbReference>
<dbReference type="Gene3D" id="3.20.20.80">
    <property type="entry name" value="Glycosidases"/>
    <property type="match status" value="1"/>
</dbReference>
<evidence type="ECO:0000256" key="2">
    <source>
        <dbReference type="SAM" id="SignalP"/>
    </source>
</evidence>
<dbReference type="GO" id="GO:0003796">
    <property type="term" value="F:lysozyme activity"/>
    <property type="evidence" value="ECO:0007669"/>
    <property type="project" value="InterPro"/>
</dbReference>
<keyword evidence="2" id="KW-0732">Signal</keyword>
<comment type="caution">
    <text evidence="4">The sequence shown here is derived from an EMBL/GenBank/DDBJ whole genome shotgun (WGS) entry which is preliminary data.</text>
</comment>
<reference evidence="4 5" key="1">
    <citation type="submission" date="2015-11" db="EMBL/GenBank/DDBJ databases">
        <title>Draft genome sequences of new species of the genus Lactobacillus isolated from orchardgrass silage.</title>
        <authorList>
            <person name="Tohno M."/>
            <person name="Tanizawa Y."/>
            <person name="Arita M."/>
        </authorList>
    </citation>
    <scope>NUCLEOTIDE SEQUENCE [LARGE SCALE GENOMIC DNA]</scope>
    <source>
        <strain evidence="4 5">IWT5</strain>
    </source>
</reference>
<dbReference type="OrthoDB" id="5056238at2"/>
<sequence length="302" mass="33873" precursor="true">MKTNQLLKRIFAGSLALVSALTVGTTAFAAKTKIADVSQYQGNINWSKASKDLRMTIIRVKHGNPGDSDYRIDPKRDVNANGAHKYGTPFGQYDYTEFNSTADAVNDARQFYALSNKNAKFYALDNEHRVSGVKGHEQTYVNAWYNTMRTLTKKPLVYYSYQSFVREHSINYSKFNGSWIANYSQKPNVATDLWQYSSTGSLSGISGHVDLSRTVDNSTVTKWYTNTPKDSYFSSIKNGQKLRVTRNIGRYQTANLTGKKGSLKYNTIVTAKAIARSHGGTYRIQLSDGSYITANQSYVQVQ</sequence>
<accession>A0A1Z5H4H7</accession>
<evidence type="ECO:0000313" key="5">
    <source>
        <dbReference type="Proteomes" id="UP000223370"/>
    </source>
</evidence>
<dbReference type="RefSeq" id="WP_098823713.1">
    <property type="nucleotide sequence ID" value="NZ_BCMJ01000002.1"/>
</dbReference>
<gene>
    <name evidence="4" type="ORF">IWT5_00461</name>
</gene>
<dbReference type="GO" id="GO:0016052">
    <property type="term" value="P:carbohydrate catabolic process"/>
    <property type="evidence" value="ECO:0007669"/>
    <property type="project" value="TreeGrafter"/>
</dbReference>
<feature type="chain" id="PRO_5012554770" evidence="2">
    <location>
        <begin position="30"/>
        <end position="302"/>
    </location>
</feature>
<dbReference type="EMBL" id="BCMJ01000002">
    <property type="protein sequence ID" value="GAT18188.1"/>
    <property type="molecule type" value="Genomic_DNA"/>
</dbReference>
<dbReference type="PROSITE" id="PS51904">
    <property type="entry name" value="GLYCOSYL_HYDROL_F25_2"/>
    <property type="match status" value="1"/>
</dbReference>
<dbReference type="Pfam" id="PF01183">
    <property type="entry name" value="Glyco_hydro_25"/>
    <property type="match status" value="1"/>
</dbReference>
<dbReference type="GO" id="GO:0009253">
    <property type="term" value="P:peptidoglycan catabolic process"/>
    <property type="evidence" value="ECO:0007669"/>
    <property type="project" value="InterPro"/>
</dbReference>
<feature type="signal peptide" evidence="2">
    <location>
        <begin position="1"/>
        <end position="29"/>
    </location>
</feature>
<dbReference type="GO" id="GO:0016998">
    <property type="term" value="P:cell wall macromolecule catabolic process"/>
    <property type="evidence" value="ECO:0007669"/>
    <property type="project" value="InterPro"/>
</dbReference>
<dbReference type="InterPro" id="IPR044081">
    <property type="entry name" value="DUF5776"/>
</dbReference>
<dbReference type="AlphaFoldDB" id="A0A1Z5H4H7"/>
<dbReference type="InterPro" id="IPR017853">
    <property type="entry name" value="GH"/>
</dbReference>
<evidence type="ECO:0000313" key="4">
    <source>
        <dbReference type="EMBL" id="GAT18188.1"/>
    </source>
</evidence>
<keyword evidence="5" id="KW-1185">Reference proteome</keyword>
<organism evidence="4 5">
    <name type="scientific">Secundilactobacillus silagincola</name>
    <dbReference type="NCBI Taxonomy" id="1714681"/>
    <lineage>
        <taxon>Bacteria</taxon>
        <taxon>Bacillati</taxon>
        <taxon>Bacillota</taxon>
        <taxon>Bacilli</taxon>
        <taxon>Lactobacillales</taxon>
        <taxon>Lactobacillaceae</taxon>
        <taxon>Secundilactobacillus</taxon>
    </lineage>
</organism>
<dbReference type="Pfam" id="PF19087">
    <property type="entry name" value="DUF5776"/>
    <property type="match status" value="1"/>
</dbReference>
<protein>
    <submittedName>
        <fullName evidence="4">1,4-beta-N-acetylmuramidase</fullName>
    </submittedName>
</protein>
<evidence type="ECO:0000259" key="3">
    <source>
        <dbReference type="Pfam" id="PF19087"/>
    </source>
</evidence>
<proteinExistence type="inferred from homology"/>